<organism evidence="2 3">
    <name type="scientific">Romanomermis culicivorax</name>
    <name type="common">Nematode worm</name>
    <dbReference type="NCBI Taxonomy" id="13658"/>
    <lineage>
        <taxon>Eukaryota</taxon>
        <taxon>Metazoa</taxon>
        <taxon>Ecdysozoa</taxon>
        <taxon>Nematoda</taxon>
        <taxon>Enoplea</taxon>
        <taxon>Dorylaimia</taxon>
        <taxon>Mermithida</taxon>
        <taxon>Mermithoidea</taxon>
        <taxon>Mermithidae</taxon>
        <taxon>Romanomermis</taxon>
    </lineage>
</organism>
<feature type="region of interest" description="Disordered" evidence="1">
    <location>
        <begin position="89"/>
        <end position="109"/>
    </location>
</feature>
<reference evidence="3" key="1">
    <citation type="submission" date="2022-11" db="UniProtKB">
        <authorList>
            <consortium name="WormBaseParasite"/>
        </authorList>
    </citation>
    <scope>IDENTIFICATION</scope>
</reference>
<sequence length="109" mass="12672">MMESTFSEHMIKCIILDDNNNDQCIISTDFLRHPDIHAILDFKNNYIEIQDVKLTLKVIPSIRPHTEVFLNAGNNNILEEIPEEERVSFYDDKSDTFSQTEEIEAEQAV</sequence>
<proteinExistence type="predicted"/>
<keyword evidence="2" id="KW-1185">Reference proteome</keyword>
<evidence type="ECO:0000313" key="3">
    <source>
        <dbReference type="WBParaSite" id="nRc.2.0.1.t43355-RA"/>
    </source>
</evidence>
<name>A0A915KYT9_ROMCU</name>
<dbReference type="Proteomes" id="UP000887565">
    <property type="component" value="Unplaced"/>
</dbReference>
<protein>
    <submittedName>
        <fullName evidence="3">Uncharacterized protein</fullName>
    </submittedName>
</protein>
<evidence type="ECO:0000313" key="2">
    <source>
        <dbReference type="Proteomes" id="UP000887565"/>
    </source>
</evidence>
<evidence type="ECO:0000256" key="1">
    <source>
        <dbReference type="SAM" id="MobiDB-lite"/>
    </source>
</evidence>
<dbReference type="WBParaSite" id="nRc.2.0.1.t43355-RA">
    <property type="protein sequence ID" value="nRc.2.0.1.t43355-RA"/>
    <property type="gene ID" value="nRc.2.0.1.g43355"/>
</dbReference>
<accession>A0A915KYT9</accession>
<dbReference type="AlphaFoldDB" id="A0A915KYT9"/>